<sequence length="158" mass="18449">MDPDLFHVFSSIRSDLIFIDHTSDLGWKEFQRVQPIVVDPAIYLARRSQNFHATEKQKTPDAFIVFTGSPWVVLSRRFLQFCILGWDNLPQTLLMYFTNVLLSQEGYFHSVICNSPEFKNATVNCELRYMIWHSPPGMEPHFLNNSDFDQMEEGVEVN</sequence>
<keyword evidence="2" id="KW-0328">Glycosyltransferase</keyword>
<reference evidence="7 8" key="1">
    <citation type="submission" date="2025-05" db="UniProtKB">
        <authorList>
            <consortium name="RefSeq"/>
        </authorList>
    </citation>
    <scope>IDENTIFICATION</scope>
    <source>
        <tissue evidence="7 8">Seedling</tissue>
    </source>
</reference>
<organism evidence="6 7">
    <name type="scientific">Ziziphus jujuba</name>
    <name type="common">Chinese jujube</name>
    <name type="synonym">Ziziphus sativa</name>
    <dbReference type="NCBI Taxonomy" id="326968"/>
    <lineage>
        <taxon>Eukaryota</taxon>
        <taxon>Viridiplantae</taxon>
        <taxon>Streptophyta</taxon>
        <taxon>Embryophyta</taxon>
        <taxon>Tracheophyta</taxon>
        <taxon>Spermatophyta</taxon>
        <taxon>Magnoliopsida</taxon>
        <taxon>eudicotyledons</taxon>
        <taxon>Gunneridae</taxon>
        <taxon>Pentapetalae</taxon>
        <taxon>rosids</taxon>
        <taxon>fabids</taxon>
        <taxon>Rosales</taxon>
        <taxon>Rhamnaceae</taxon>
        <taxon>Paliureae</taxon>
        <taxon>Ziziphus</taxon>
    </lineage>
</organism>
<gene>
    <name evidence="7 8" type="primary">LOC107434518</name>
</gene>
<dbReference type="Proteomes" id="UP001652623">
    <property type="component" value="Chromosome 12"/>
</dbReference>
<dbReference type="Pfam" id="PF02485">
    <property type="entry name" value="Branch"/>
    <property type="match status" value="1"/>
</dbReference>
<evidence type="ECO:0000313" key="6">
    <source>
        <dbReference type="Proteomes" id="UP001652623"/>
    </source>
</evidence>
<keyword evidence="6" id="KW-1185">Reference proteome</keyword>
<proteinExistence type="predicted"/>
<evidence type="ECO:0000256" key="1">
    <source>
        <dbReference type="ARBA" id="ARBA00004606"/>
    </source>
</evidence>
<evidence type="ECO:0000256" key="3">
    <source>
        <dbReference type="ARBA" id="ARBA00022679"/>
    </source>
</evidence>
<evidence type="ECO:0000256" key="4">
    <source>
        <dbReference type="ARBA" id="ARBA00023136"/>
    </source>
</evidence>
<dbReference type="PANTHER" id="PTHR45719">
    <property type="entry name" value="GLYCOSYLTRANSFERASE"/>
    <property type="match status" value="1"/>
</dbReference>
<dbReference type="InterPro" id="IPR044610">
    <property type="entry name" value="GLCAT14A/B/C"/>
</dbReference>
<dbReference type="PANTHER" id="PTHR45719:SF14">
    <property type="entry name" value="BETA-GLUCURONOSYLTRANSFERASE GLCAT14A"/>
    <property type="match status" value="1"/>
</dbReference>
<evidence type="ECO:0000313" key="8">
    <source>
        <dbReference type="RefSeq" id="XP_060669461.1"/>
    </source>
</evidence>
<accession>A0ABM3I1R2</accession>
<comment type="subcellular location">
    <subcellularLocation>
        <location evidence="1">Membrane</location>
        <topology evidence="1">Single-pass type II membrane protein</topology>
    </subcellularLocation>
</comment>
<name>A0ABM3I1R2_ZIZJJ</name>
<dbReference type="InterPro" id="IPR003406">
    <property type="entry name" value="Glyco_trans_14"/>
</dbReference>
<protein>
    <submittedName>
        <fullName evidence="7 8">Beta-glucuronosyltransferase GlcAT14A-like</fullName>
    </submittedName>
</protein>
<dbReference type="RefSeq" id="XP_048318809.2">
    <property type="nucleotide sequence ID" value="XM_048462852.2"/>
</dbReference>
<evidence type="ECO:0000313" key="7">
    <source>
        <dbReference type="RefSeq" id="XP_048318809.2"/>
    </source>
</evidence>
<dbReference type="GeneID" id="107434518"/>
<evidence type="ECO:0000256" key="5">
    <source>
        <dbReference type="ARBA" id="ARBA00023180"/>
    </source>
</evidence>
<keyword evidence="3" id="KW-0808">Transferase</keyword>
<keyword evidence="5" id="KW-0325">Glycoprotein</keyword>
<evidence type="ECO:0000256" key="2">
    <source>
        <dbReference type="ARBA" id="ARBA00022676"/>
    </source>
</evidence>
<keyword evidence="4" id="KW-0472">Membrane</keyword>
<dbReference type="RefSeq" id="XP_060669461.1">
    <property type="nucleotide sequence ID" value="XM_060813478.1"/>
</dbReference>